<evidence type="ECO:0000259" key="1">
    <source>
        <dbReference type="Pfam" id="PF14394"/>
    </source>
</evidence>
<feature type="domain" description="DUF4423" evidence="1">
    <location>
        <begin position="109"/>
        <end position="266"/>
    </location>
</feature>
<dbReference type="NCBIfam" id="TIGR02147">
    <property type="entry name" value="Fsuc_second"/>
    <property type="match status" value="1"/>
</dbReference>
<evidence type="ECO:0000313" key="3">
    <source>
        <dbReference type="Proteomes" id="UP000075320"/>
    </source>
</evidence>
<accession>A0A150WK55</accession>
<dbReference type="RefSeq" id="WP_061836068.1">
    <property type="nucleotide sequence ID" value="NZ_LUKE01000003.1"/>
</dbReference>
<evidence type="ECO:0000313" key="2">
    <source>
        <dbReference type="EMBL" id="KYG64102.1"/>
    </source>
</evidence>
<sequence>MSILDFDDYKAAINNWIAAQPRGGHGQLRQISQHLGVNSVVMSQIFRGDRDLTLEQAVGVADFIGMSELEREYFLLLIQKARAGTKELKDILNKQLLVRKESTQALKNRIKHEKLNDEDRATFYSHWYYSAIRLGVSIPELRTVAEIADHLSLDRSLVAKVVDFLLEKNLIVKAKHGMELGPQVTHLGHDSPFVMRHRMNWRVQGLKSMENQSDEDLFYSGPMVLSDIAAKKIRKVLINAIETATKEVTNANSETLRCLNVDWFRVGKK</sequence>
<dbReference type="EMBL" id="LUKE01000003">
    <property type="protein sequence ID" value="KYG64102.1"/>
    <property type="molecule type" value="Genomic_DNA"/>
</dbReference>
<dbReference type="Proteomes" id="UP000075320">
    <property type="component" value="Unassembled WGS sequence"/>
</dbReference>
<dbReference type="SUPFAM" id="SSF46785">
    <property type="entry name" value="Winged helix' DNA-binding domain"/>
    <property type="match status" value="1"/>
</dbReference>
<gene>
    <name evidence="2" type="ORF">AZI86_14980</name>
</gene>
<reference evidence="2 3" key="1">
    <citation type="submission" date="2016-03" db="EMBL/GenBank/DDBJ databases">
        <authorList>
            <person name="Ploux O."/>
        </authorList>
    </citation>
    <scope>NUCLEOTIDE SEQUENCE [LARGE SCALE GENOMIC DNA]</scope>
    <source>
        <strain evidence="2 3">R0</strain>
    </source>
</reference>
<dbReference type="OrthoDB" id="5290839at2"/>
<proteinExistence type="predicted"/>
<keyword evidence="3" id="KW-1185">Reference proteome</keyword>
<dbReference type="InterPro" id="IPR011873">
    <property type="entry name" value="CHP02147"/>
</dbReference>
<organism evidence="2 3">
    <name type="scientific">Bdellovibrio bacteriovorus</name>
    <dbReference type="NCBI Taxonomy" id="959"/>
    <lineage>
        <taxon>Bacteria</taxon>
        <taxon>Pseudomonadati</taxon>
        <taxon>Bdellovibrionota</taxon>
        <taxon>Bdellovibrionia</taxon>
        <taxon>Bdellovibrionales</taxon>
        <taxon>Pseudobdellovibrionaceae</taxon>
        <taxon>Bdellovibrio</taxon>
    </lineage>
</organism>
<protein>
    <recommendedName>
        <fullName evidence="1">DUF4423 domain-containing protein</fullName>
    </recommendedName>
</protein>
<name>A0A150WK55_BDEBC</name>
<dbReference type="AlphaFoldDB" id="A0A150WK55"/>
<comment type="caution">
    <text evidence="2">The sequence shown here is derived from an EMBL/GenBank/DDBJ whole genome shotgun (WGS) entry which is preliminary data.</text>
</comment>
<dbReference type="Pfam" id="PF14394">
    <property type="entry name" value="DUF4423"/>
    <property type="match status" value="1"/>
</dbReference>
<dbReference type="InterPro" id="IPR025537">
    <property type="entry name" value="DUF4423"/>
</dbReference>
<dbReference type="InterPro" id="IPR036390">
    <property type="entry name" value="WH_DNA-bd_sf"/>
</dbReference>